<keyword evidence="2" id="KW-1185">Reference proteome</keyword>
<dbReference type="OrthoDB" id="981992at2"/>
<dbReference type="AlphaFoldDB" id="A0A559IXY8"/>
<evidence type="ECO:0000313" key="2">
    <source>
        <dbReference type="Proteomes" id="UP000318102"/>
    </source>
</evidence>
<comment type="caution">
    <text evidence="1">The sequence shown here is derived from an EMBL/GenBank/DDBJ whole genome shotgun (WGS) entry which is preliminary data.</text>
</comment>
<sequence length="75" mass="8845">MAKFSCKCGKLLSTSSCPNDVQLRVYTDKEYDEILELEYLSDIPLPKYDVWNCNHCGRVYVFDEQEVIRTYIIEL</sequence>
<accession>A0A559IXY8</accession>
<proteinExistence type="predicted"/>
<dbReference type="Proteomes" id="UP000318102">
    <property type="component" value="Unassembled WGS sequence"/>
</dbReference>
<evidence type="ECO:0000313" key="1">
    <source>
        <dbReference type="EMBL" id="TVX92505.1"/>
    </source>
</evidence>
<reference evidence="1 2" key="1">
    <citation type="submission" date="2019-07" db="EMBL/GenBank/DDBJ databases">
        <authorList>
            <person name="Kim J."/>
        </authorList>
    </citation>
    <scope>NUCLEOTIDE SEQUENCE [LARGE SCALE GENOMIC DNA]</scope>
    <source>
        <strain evidence="1 2">N4</strain>
    </source>
</reference>
<dbReference type="EMBL" id="VNJK01000001">
    <property type="protein sequence ID" value="TVX92505.1"/>
    <property type="molecule type" value="Genomic_DNA"/>
</dbReference>
<protein>
    <submittedName>
        <fullName evidence="1">Uncharacterized protein</fullName>
    </submittedName>
</protein>
<organism evidence="1 2">
    <name type="scientific">Paenibacillus agilis</name>
    <dbReference type="NCBI Taxonomy" id="3020863"/>
    <lineage>
        <taxon>Bacteria</taxon>
        <taxon>Bacillati</taxon>
        <taxon>Bacillota</taxon>
        <taxon>Bacilli</taxon>
        <taxon>Bacillales</taxon>
        <taxon>Paenibacillaceae</taxon>
        <taxon>Paenibacillus</taxon>
    </lineage>
</organism>
<gene>
    <name evidence="1" type="ORF">FPZ44_05215</name>
</gene>
<name>A0A559IXY8_9BACL</name>